<dbReference type="SUPFAM" id="SSF51182">
    <property type="entry name" value="RmlC-like cupins"/>
    <property type="match status" value="1"/>
</dbReference>
<gene>
    <name evidence="3" type="ORF">L8V22_01125</name>
    <name evidence="4" type="ORF">WMQ01_00550</name>
</gene>
<comment type="caution">
    <text evidence="3">The sequence shown here is derived from an EMBL/GenBank/DDBJ whole genome shotgun (WGS) entry which is preliminary data.</text>
</comment>
<sequence length="134" mass="14017">MSDVPTNSPETFGTASQLGPASAMTTINLLDSAPDTDPQRPRPGVQRVLSADGANLILFSFAPGQSLPDHKAAHPITVQTLRGQLNFTYGEETVALTPGTIVHLPAYEVHKVEAAAADSGSSIPAILLLTMLTK</sequence>
<dbReference type="EMBL" id="JBBMGJ010000001">
    <property type="protein sequence ID" value="MEK0144571.1"/>
    <property type="molecule type" value="Genomic_DNA"/>
</dbReference>
<reference evidence="3" key="1">
    <citation type="submission" date="2022-02" db="EMBL/GenBank/DDBJ databases">
        <title>Corynebacterium sp. from urogenital microbiome.</title>
        <authorList>
            <person name="Cappelli E.A."/>
            <person name="Ribeiro T.G."/>
            <person name="Peixe L."/>
        </authorList>
    </citation>
    <scope>NUCLEOTIDE SEQUENCE</scope>
    <source>
        <strain evidence="3">C21Ua_68</strain>
    </source>
</reference>
<dbReference type="EMBL" id="JAKMUZ010000002">
    <property type="protein sequence ID" value="MCZ9295170.1"/>
    <property type="molecule type" value="Genomic_DNA"/>
</dbReference>
<dbReference type="Pfam" id="PF07883">
    <property type="entry name" value="Cupin_2"/>
    <property type="match status" value="1"/>
</dbReference>
<dbReference type="AlphaFoldDB" id="A0A9X3LVZ1"/>
<dbReference type="InterPro" id="IPR014710">
    <property type="entry name" value="RmlC-like_jellyroll"/>
</dbReference>
<organism evidence="3 5">
    <name type="scientific">Corynebacterium yonathiae</name>
    <dbReference type="NCBI Taxonomy" id="2913504"/>
    <lineage>
        <taxon>Bacteria</taxon>
        <taxon>Bacillati</taxon>
        <taxon>Actinomycetota</taxon>
        <taxon>Actinomycetes</taxon>
        <taxon>Mycobacteriales</taxon>
        <taxon>Corynebacteriaceae</taxon>
        <taxon>Corynebacterium</taxon>
    </lineage>
</organism>
<dbReference type="InterPro" id="IPR011051">
    <property type="entry name" value="RmlC_Cupin_sf"/>
</dbReference>
<dbReference type="Gene3D" id="2.60.120.10">
    <property type="entry name" value="Jelly Rolls"/>
    <property type="match status" value="1"/>
</dbReference>
<evidence type="ECO:0000313" key="3">
    <source>
        <dbReference type="EMBL" id="MCZ9295170.1"/>
    </source>
</evidence>
<proteinExistence type="predicted"/>
<evidence type="ECO:0000313" key="4">
    <source>
        <dbReference type="EMBL" id="MEK0144571.1"/>
    </source>
</evidence>
<evidence type="ECO:0000313" key="6">
    <source>
        <dbReference type="Proteomes" id="UP001371299"/>
    </source>
</evidence>
<protein>
    <submittedName>
        <fullName evidence="3">Cupin domain-containing protein</fullName>
    </submittedName>
</protein>
<dbReference type="RefSeq" id="WP_238799616.1">
    <property type="nucleotide sequence ID" value="NZ_JAKMUZ010000002.1"/>
</dbReference>
<dbReference type="Proteomes" id="UP001146439">
    <property type="component" value="Unassembled WGS sequence"/>
</dbReference>
<dbReference type="Proteomes" id="UP001371299">
    <property type="component" value="Unassembled WGS sequence"/>
</dbReference>
<feature type="domain" description="Cupin type-2" evidence="2">
    <location>
        <begin position="58"/>
        <end position="115"/>
    </location>
</feature>
<evidence type="ECO:0000256" key="1">
    <source>
        <dbReference type="SAM" id="MobiDB-lite"/>
    </source>
</evidence>
<dbReference type="PANTHER" id="PTHR37694">
    <property type="entry name" value="SLR8022 PROTEIN"/>
    <property type="match status" value="1"/>
</dbReference>
<accession>A0A9X3LVZ1</accession>
<keyword evidence="6" id="KW-1185">Reference proteome</keyword>
<dbReference type="CDD" id="cd02230">
    <property type="entry name" value="cupin_HP0902-like"/>
    <property type="match status" value="1"/>
</dbReference>
<dbReference type="PANTHER" id="PTHR37694:SF1">
    <property type="entry name" value="SLR8022 PROTEIN"/>
    <property type="match status" value="1"/>
</dbReference>
<reference evidence="4 6" key="2">
    <citation type="submission" date="2024-01" db="EMBL/GenBank/DDBJ databases">
        <title>Description of two novel Corynebacterium species isolated from human nasal passages and skin.</title>
        <authorList>
            <person name="Popowitch E."/>
            <person name="Tran T.H."/>
            <person name="Escapa I.F."/>
            <person name="Bhatt E."/>
            <person name="Sozat A.K."/>
            <person name="Roberts A.Q."/>
            <person name="Segre J.A."/>
            <person name="Kong H."/>
            <person name="Conlan S."/>
            <person name="Lemon K.P."/>
            <person name="Kelly M.S."/>
        </authorList>
    </citation>
    <scope>NUCLEOTIDE SEQUENCE [LARGE SCALE GENOMIC DNA]</scope>
    <source>
        <strain evidence="4 6">KPL2619</strain>
    </source>
</reference>
<name>A0A9X3LVZ1_9CORY</name>
<evidence type="ECO:0000313" key="5">
    <source>
        <dbReference type="Proteomes" id="UP001146439"/>
    </source>
</evidence>
<feature type="region of interest" description="Disordered" evidence="1">
    <location>
        <begin position="26"/>
        <end position="45"/>
    </location>
</feature>
<evidence type="ECO:0000259" key="2">
    <source>
        <dbReference type="Pfam" id="PF07883"/>
    </source>
</evidence>
<dbReference type="InterPro" id="IPR013096">
    <property type="entry name" value="Cupin_2"/>
</dbReference>